<dbReference type="Proteomes" id="UP000199296">
    <property type="component" value="Unassembled WGS sequence"/>
</dbReference>
<reference evidence="13 14" key="1">
    <citation type="submission" date="2016-10" db="EMBL/GenBank/DDBJ databases">
        <authorList>
            <person name="de Groot N.N."/>
        </authorList>
    </citation>
    <scope>NUCLEOTIDE SEQUENCE [LARGE SCALE GENOMIC DNA]</scope>
    <source>
        <strain evidence="13 14">DSM 19803</strain>
    </source>
</reference>
<dbReference type="PANTHER" id="PTHR43382">
    <property type="entry name" value="PROLYL-TRNA SYNTHETASE"/>
    <property type="match status" value="1"/>
</dbReference>
<dbReference type="InterPro" id="IPR017449">
    <property type="entry name" value="Pro-tRNA_synth_II"/>
</dbReference>
<dbReference type="Gene3D" id="3.40.50.800">
    <property type="entry name" value="Anticodon-binding domain"/>
    <property type="match status" value="1"/>
</dbReference>
<dbReference type="SMART" id="SM00946">
    <property type="entry name" value="ProRS-C_1"/>
    <property type="match status" value="1"/>
</dbReference>
<dbReference type="HAMAP" id="MF_01571">
    <property type="entry name" value="Pro_tRNA_synth_type3"/>
    <property type="match status" value="1"/>
</dbReference>
<comment type="function">
    <text evidence="11">Catalyzes the attachment of proline to tRNA(Pro) in a two-step reaction: proline is first activated by ATP to form Pro-AMP and then transferred to the acceptor end of tRNA(Pro).</text>
</comment>
<evidence type="ECO:0000256" key="2">
    <source>
        <dbReference type="ARBA" id="ARBA00011738"/>
    </source>
</evidence>
<sequence length="492" mass="56111">MGKSLTSRKEDYSKWYNELVVKADLAENSAVRGCMTIKPYGYAIWEKMQAELDRRFKETGHENAYFPLFVPKSLFEVEEKNAEGFAKECAVVTHYRLQNDPDRPGKLRVDPEAKLDEELVVRPTSEAVIWNTFKGWIQSYRDLPLKINQWANVVRWEMRTRLFLRTTEFLWQEGHTAHATKQEAIEEAELINSLYADFAENHLAIPVIEGLKSESEKFAGAEETYCIEAMMQDGKALQAGTSHFLGENFAKAFDVKFTSDQGKQEYVWATSWGVSTRLMGALVMTHSDDNGLVLPPNLAPIQVVIVPIFKNEEQLDRVSEKANAIADALRSRGIRVKYDNRTTHKPGWKFAEYELKGIPLRIAIGPKDLEKGTVELARRDLLSKTFENQEGLENLIENLLKEIQQELFIKAKAFRDAHITKVDNFDEFKEVLESKGGFISAHWDGTSETEEKIKELTKATIRCIPFTGDKEGGKCMFTGKDSAQRVLFAKAY</sequence>
<dbReference type="InterPro" id="IPR002314">
    <property type="entry name" value="aa-tRNA-synt_IIb"/>
</dbReference>
<dbReference type="OrthoDB" id="9809052at2"/>
<evidence type="ECO:0000256" key="10">
    <source>
        <dbReference type="ARBA" id="ARBA00060806"/>
    </source>
</evidence>
<gene>
    <name evidence="11" type="primary">proS</name>
    <name evidence="13" type="ORF">SAMN04488027_11171</name>
</gene>
<evidence type="ECO:0000256" key="3">
    <source>
        <dbReference type="ARBA" id="ARBA00022490"/>
    </source>
</evidence>
<evidence type="ECO:0000256" key="1">
    <source>
        <dbReference type="ARBA" id="ARBA00004496"/>
    </source>
</evidence>
<dbReference type="InterPro" id="IPR006195">
    <property type="entry name" value="aa-tRNA-synth_II"/>
</dbReference>
<dbReference type="InterPro" id="IPR036621">
    <property type="entry name" value="Anticodon-bd_dom_sf"/>
</dbReference>
<proteinExistence type="inferred from homology"/>
<evidence type="ECO:0000313" key="13">
    <source>
        <dbReference type="EMBL" id="SDG93334.1"/>
    </source>
</evidence>
<dbReference type="SUPFAM" id="SSF52954">
    <property type="entry name" value="Class II aaRS ABD-related"/>
    <property type="match status" value="1"/>
</dbReference>
<dbReference type="FunFam" id="3.30.930.10:FF:000023">
    <property type="entry name" value="Proline--tRNA ligase"/>
    <property type="match status" value="1"/>
</dbReference>
<evidence type="ECO:0000256" key="11">
    <source>
        <dbReference type="HAMAP-Rule" id="MF_01571"/>
    </source>
</evidence>
<dbReference type="Pfam" id="PF03129">
    <property type="entry name" value="HGTP_anticodon"/>
    <property type="match status" value="1"/>
</dbReference>
<dbReference type="PANTHER" id="PTHR43382:SF2">
    <property type="entry name" value="BIFUNCTIONAL GLUTAMATE_PROLINE--TRNA LIGASE"/>
    <property type="match status" value="1"/>
</dbReference>
<keyword evidence="3 11" id="KW-0963">Cytoplasm</keyword>
<dbReference type="AlphaFoldDB" id="A0A1G7YAA6"/>
<dbReference type="EMBL" id="FNCW01000011">
    <property type="protein sequence ID" value="SDG93334.1"/>
    <property type="molecule type" value="Genomic_DNA"/>
</dbReference>
<dbReference type="CDD" id="cd00778">
    <property type="entry name" value="ProRS_core_arch_euk"/>
    <property type="match status" value="1"/>
</dbReference>
<dbReference type="InterPro" id="IPR033721">
    <property type="entry name" value="ProRS_core_arch_euk"/>
</dbReference>
<dbReference type="GO" id="GO:0017101">
    <property type="term" value="C:aminoacyl-tRNA synthetase multienzyme complex"/>
    <property type="evidence" value="ECO:0007669"/>
    <property type="project" value="TreeGrafter"/>
</dbReference>
<dbReference type="Pfam" id="PF00587">
    <property type="entry name" value="tRNA-synt_2b"/>
    <property type="match status" value="1"/>
</dbReference>
<dbReference type="GO" id="GO:0005524">
    <property type="term" value="F:ATP binding"/>
    <property type="evidence" value="ECO:0007669"/>
    <property type="project" value="UniProtKB-UniRule"/>
</dbReference>
<dbReference type="InterPro" id="IPR004154">
    <property type="entry name" value="Anticodon-bd"/>
</dbReference>
<name>A0A1G7YAA6_9FLAO</name>
<dbReference type="Gene3D" id="3.30.930.10">
    <property type="entry name" value="Bira Bifunctional Protein, Domain 2"/>
    <property type="match status" value="1"/>
</dbReference>
<keyword evidence="5 11" id="KW-0547">Nucleotide-binding</keyword>
<organism evidence="13 14">
    <name type="scientific">Psychroflexus sediminis</name>
    <dbReference type="NCBI Taxonomy" id="470826"/>
    <lineage>
        <taxon>Bacteria</taxon>
        <taxon>Pseudomonadati</taxon>
        <taxon>Bacteroidota</taxon>
        <taxon>Flavobacteriia</taxon>
        <taxon>Flavobacteriales</taxon>
        <taxon>Flavobacteriaceae</taxon>
        <taxon>Psychroflexus</taxon>
    </lineage>
</organism>
<dbReference type="InterPro" id="IPR016061">
    <property type="entry name" value="Pro-tRNA_ligase_II_C"/>
</dbReference>
<comment type="catalytic activity">
    <reaction evidence="9 11">
        <text>tRNA(Pro) + L-proline + ATP = L-prolyl-tRNA(Pro) + AMP + diphosphate</text>
        <dbReference type="Rhea" id="RHEA:14305"/>
        <dbReference type="Rhea" id="RHEA-COMP:9700"/>
        <dbReference type="Rhea" id="RHEA-COMP:9702"/>
        <dbReference type="ChEBI" id="CHEBI:30616"/>
        <dbReference type="ChEBI" id="CHEBI:33019"/>
        <dbReference type="ChEBI" id="CHEBI:60039"/>
        <dbReference type="ChEBI" id="CHEBI:78442"/>
        <dbReference type="ChEBI" id="CHEBI:78532"/>
        <dbReference type="ChEBI" id="CHEBI:456215"/>
        <dbReference type="EC" id="6.1.1.15"/>
    </reaction>
</comment>
<keyword evidence="6 11" id="KW-0067">ATP-binding</keyword>
<dbReference type="InterPro" id="IPR045864">
    <property type="entry name" value="aa-tRNA-synth_II/BPL/LPL"/>
</dbReference>
<comment type="similarity">
    <text evidence="10 11">Belongs to the class-II aminoacyl-tRNA synthetase family. ProS type 3 subfamily.</text>
</comment>
<dbReference type="Gene3D" id="3.30.110.30">
    <property type="entry name" value="C-terminal domain of ProRS"/>
    <property type="match status" value="1"/>
</dbReference>
<dbReference type="NCBIfam" id="TIGR00408">
    <property type="entry name" value="proS_fam_I"/>
    <property type="match status" value="1"/>
</dbReference>
<comment type="domain">
    <text evidence="11">Consists of three domains: the N-terminal catalytic domain, the anticodon-binding domain and the C-terminal extension.</text>
</comment>
<dbReference type="FunFam" id="3.40.50.800:FF:000005">
    <property type="entry name" value="bifunctional glutamate/proline--tRNA ligase"/>
    <property type="match status" value="1"/>
</dbReference>
<evidence type="ECO:0000256" key="4">
    <source>
        <dbReference type="ARBA" id="ARBA00022598"/>
    </source>
</evidence>
<dbReference type="GO" id="GO:0005737">
    <property type="term" value="C:cytoplasm"/>
    <property type="evidence" value="ECO:0007669"/>
    <property type="project" value="UniProtKB-SubCell"/>
</dbReference>
<dbReference type="SUPFAM" id="SSF55681">
    <property type="entry name" value="Class II aaRS and biotin synthetases"/>
    <property type="match status" value="1"/>
</dbReference>
<dbReference type="GO" id="GO:0006433">
    <property type="term" value="P:prolyl-tRNA aminoacylation"/>
    <property type="evidence" value="ECO:0007669"/>
    <property type="project" value="UniProtKB-UniRule"/>
</dbReference>
<dbReference type="InterPro" id="IPR004499">
    <property type="entry name" value="Pro-tRNA-ligase_IIa_arc-type"/>
</dbReference>
<evidence type="ECO:0000259" key="12">
    <source>
        <dbReference type="PROSITE" id="PS50862"/>
    </source>
</evidence>
<evidence type="ECO:0000256" key="5">
    <source>
        <dbReference type="ARBA" id="ARBA00022741"/>
    </source>
</evidence>
<keyword evidence="7 11" id="KW-0648">Protein biosynthesis</keyword>
<dbReference type="CDD" id="cd00862">
    <property type="entry name" value="ProRS_anticodon_zinc"/>
    <property type="match status" value="1"/>
</dbReference>
<dbReference type="GO" id="GO:0004827">
    <property type="term" value="F:proline-tRNA ligase activity"/>
    <property type="evidence" value="ECO:0007669"/>
    <property type="project" value="UniProtKB-UniRule"/>
</dbReference>
<evidence type="ECO:0000256" key="6">
    <source>
        <dbReference type="ARBA" id="ARBA00022840"/>
    </source>
</evidence>
<dbReference type="PROSITE" id="PS50862">
    <property type="entry name" value="AA_TRNA_LIGASE_II"/>
    <property type="match status" value="1"/>
</dbReference>
<accession>A0A1G7YAA6</accession>
<evidence type="ECO:0000256" key="9">
    <source>
        <dbReference type="ARBA" id="ARBA00047671"/>
    </source>
</evidence>
<dbReference type="EC" id="6.1.1.15" evidence="11"/>
<comment type="subunit">
    <text evidence="2 11">Homodimer.</text>
</comment>
<evidence type="ECO:0000256" key="7">
    <source>
        <dbReference type="ARBA" id="ARBA00022917"/>
    </source>
</evidence>
<keyword evidence="8 11" id="KW-0030">Aminoacyl-tRNA synthetase</keyword>
<dbReference type="STRING" id="470826.SAMN04488027_11171"/>
<evidence type="ECO:0000313" key="14">
    <source>
        <dbReference type="Proteomes" id="UP000199296"/>
    </source>
</evidence>
<comment type="subcellular location">
    <subcellularLocation>
        <location evidence="1 11">Cytoplasm</location>
    </subcellularLocation>
</comment>
<keyword evidence="4 11" id="KW-0436">Ligase</keyword>
<evidence type="ECO:0000256" key="8">
    <source>
        <dbReference type="ARBA" id="ARBA00023146"/>
    </source>
</evidence>
<dbReference type="SUPFAM" id="SSF64586">
    <property type="entry name" value="C-terminal domain of ProRS"/>
    <property type="match status" value="1"/>
</dbReference>
<feature type="domain" description="Aminoacyl-transfer RNA synthetases class-II family profile" evidence="12">
    <location>
        <begin position="27"/>
        <end position="295"/>
    </location>
</feature>
<keyword evidence="14" id="KW-1185">Reference proteome</keyword>
<dbReference type="RefSeq" id="WP_093368653.1">
    <property type="nucleotide sequence ID" value="NZ_FNCW01000011.1"/>
</dbReference>
<dbReference type="Pfam" id="PF09180">
    <property type="entry name" value="ProRS-C_1"/>
    <property type="match status" value="1"/>
</dbReference>
<protein>
    <recommendedName>
        <fullName evidence="11">Proline--tRNA ligase</fullName>
        <ecNumber evidence="11">6.1.1.15</ecNumber>
    </recommendedName>
    <alternativeName>
        <fullName evidence="11">Prolyl-tRNA synthetase</fullName>
        <shortName evidence="11">ProRS</shortName>
    </alternativeName>
</protein>